<dbReference type="Proteomes" id="UP000593566">
    <property type="component" value="Unassembled WGS sequence"/>
</dbReference>
<proteinExistence type="inferred from homology"/>
<dbReference type="GO" id="GO:0005524">
    <property type="term" value="F:ATP binding"/>
    <property type="evidence" value="ECO:0007669"/>
    <property type="project" value="UniProtKB-UniRule"/>
</dbReference>
<feature type="active site" description="4-aspartylphosphate intermediate" evidence="13">
    <location>
        <position position="680"/>
    </location>
</feature>
<keyword evidence="10 16" id="KW-0472">Membrane</keyword>
<dbReference type="Gene3D" id="3.40.1110.10">
    <property type="entry name" value="Calcium-transporting ATPase, cytoplasmic domain N"/>
    <property type="match status" value="1"/>
</dbReference>
<dbReference type="PROSITE" id="PS00154">
    <property type="entry name" value="ATPASE_E1_E2"/>
    <property type="match status" value="1"/>
</dbReference>
<feature type="compositionally biased region" description="Basic and acidic residues" evidence="17">
    <location>
        <begin position="1665"/>
        <end position="1678"/>
    </location>
</feature>
<dbReference type="Pfam" id="PF16212">
    <property type="entry name" value="PhoLip_ATPase_C"/>
    <property type="match status" value="1"/>
</dbReference>
<evidence type="ECO:0000256" key="16">
    <source>
        <dbReference type="RuleBase" id="RU362033"/>
    </source>
</evidence>
<dbReference type="InterPro" id="IPR036412">
    <property type="entry name" value="HAD-like_sf"/>
</dbReference>
<comment type="catalytic activity">
    <reaction evidence="11 16">
        <text>ATP + H2O + phospholipidSide 1 = ADP + phosphate + phospholipidSide 2.</text>
        <dbReference type="EC" id="7.6.2.1"/>
    </reaction>
</comment>
<dbReference type="PRINTS" id="PR00119">
    <property type="entry name" value="CATATPASE"/>
</dbReference>
<keyword evidence="6 14" id="KW-0067">ATP-binding</keyword>
<keyword evidence="8 16" id="KW-1278">Translocase</keyword>
<evidence type="ECO:0000256" key="4">
    <source>
        <dbReference type="ARBA" id="ARBA00022723"/>
    </source>
</evidence>
<feature type="binding site" evidence="14">
    <location>
        <position position="680"/>
    </location>
    <ligand>
        <name>ATP</name>
        <dbReference type="ChEBI" id="CHEBI:30616"/>
    </ligand>
</feature>
<feature type="binding site" evidence="14">
    <location>
        <position position="682"/>
    </location>
    <ligand>
        <name>ATP</name>
        <dbReference type="ChEBI" id="CHEBI:30616"/>
    </ligand>
</feature>
<keyword evidence="21" id="KW-1185">Reference proteome</keyword>
<dbReference type="InterPro" id="IPR023298">
    <property type="entry name" value="ATPase_P-typ_TM_dom_sf"/>
</dbReference>
<sequence length="1678" mass="187325">MVADEHDGAGEGGDRSEGDLAVSQETNGQHPSLAGQPSLQAPPSTTTLTLFPSSASHSLTISSTDAAHFTEKDNVADADGTDDVPTAAGKTIGEGSKHRRKCSATSNLSVDIHATSRQDIVQEPPRSLLSPVSPETPLQPHSPLSPLRSPSLSRSRDRGFSLRRAIPARNIHGQPESSRSAMELKPTAASAVQQASTGSDFGKKPEATITILPDLETGDGMETHPQSIKKAHESLDLPHYESWIKSKAAHTGLLSKLRTIKERVRKKILKIQEIPPSKDGRHIDVDPTRREPLLDERTGRRYMNNTITSSRYTLYNFLPRQMFAQFSKLANFYFLCVSILQMIPGLSTTGTYTTIVPLAFFVIISMAKEGYDDLRRYRLDKAENRKTAMVLRGHKVTATSTDNVDRSTATPDKRVYWAETKWEDIGIGDVVKLARDEAAPADLTVLHTNGAEEVAYVETMALDGETNLKSKQALPQLARCCRTVEDIASCEAHIVVEDPNLDLYNFEGRVTVGGETLPLANNEIIYRGSVLRNTSEAIAIVVYSGEECKIRMNATKNPRIKAPALQTVVNKVVVMLVVFVVVLAFFNSAAYQIWQETTEEKAWYLTNAGVGFFPILVSFIILFNTMIPLSLYVSLEIVKLFQMLLMNDVDMYDEASNTPMEARTSTINEELGQVNYIFSDKTGTLTNNSMRFRKMSIAGTAWLHDPDVQEEAINEATRKPALQKRHSKGKKPIRRGINISTSGETSAAQSMSPTSCGSAVVHNSSTRPRWKASAKTPTSQPELGTAQLLQYIQYRPYTLFAWKVRFFLLSIALCHTCYPERKRDGEIEYQAASPDEQALVRAAQDLGYIMIERQNSTITVKMFPQGPGEEPTFEVYQILDVIEFSSNRKRMSIIVRMPDHRICVFCKGADSTLIRLLRLSGLALAKMVEIEQRVSMRHSLEAQEVLRRASEAKSRKDSMTRKSMSIHRPSLGGITRPSMTAKRLQPIRDELDDWLKDRETDVDVSAVDNGSIYYSPRPSAHYGPAQRLASLDGRPSFRGDDADELVEEALVVDDGAVLERCFQHINDFATEGLRTLLYAYRYMEEDEYESWKKIYRDASTSLVNRPEMIEKAGAQVERDLELAGATAIEDKLQKGVPEAIEKLRRAKIKLWMLTGDKRETAVNIGHSCRLIKDYSSITVLDHETGEVSQRIAAATVDISNGHVAHSVVVIDGHTLSQINSSESVYKLFISLAILVDTVICCRASPSQKASLVSSIRHKVNNAITLAIGDGANDIAMIQEAHVGIGITGKEGLQAARTSDYSIAQFRFLTKLLLVHGRWNYIRTCKYTLGTFWKEMLFYLTQALYQRYAGYTGTSLYESWSLSLFNTLFTSLPVIFMGIFEQDLSASTLMAVPELYHSLGHHNGGFKIKIYLAWVAMAASQAVIVFFIMLGLFGQTMFTTDNGLYAMGALTFTACILIIATKMQFWELHNKTYTSAISMFISVGGWFLWLIILSTTYHNNIIYDVKEGFLERFGRNVLWWLTLILVLAACWVLEIGVKGAQCSWLPSDADCFRELEKDLAIKKRFEEAASMESTHSRGVHHADASGGLPRQRTAEEDRQREGEVQEMLDRPRHSRDTSGAEPEVETVRTLRRRQHSEPEVKAQEYKVSFAVEAKEDARDEDGDDDVNGKDKLPRRSADV</sequence>
<dbReference type="GO" id="GO:0000287">
    <property type="term" value="F:magnesium ion binding"/>
    <property type="evidence" value="ECO:0007669"/>
    <property type="project" value="UniProtKB-UniRule"/>
</dbReference>
<feature type="binding site" evidence="14">
    <location>
        <position position="1242"/>
    </location>
    <ligand>
        <name>ATP</name>
        <dbReference type="ChEBI" id="CHEBI:30616"/>
    </ligand>
</feature>
<feature type="compositionally biased region" description="Basic and acidic residues" evidence="17">
    <location>
        <begin position="947"/>
        <end position="960"/>
    </location>
</feature>
<evidence type="ECO:0000256" key="5">
    <source>
        <dbReference type="ARBA" id="ARBA00022741"/>
    </source>
</evidence>
<comment type="cofactor">
    <cofactor evidence="15">
        <name>Mg(2+)</name>
        <dbReference type="ChEBI" id="CHEBI:18420"/>
    </cofactor>
</comment>
<evidence type="ECO:0000256" key="8">
    <source>
        <dbReference type="ARBA" id="ARBA00022967"/>
    </source>
</evidence>
<feature type="compositionally biased region" description="Basic and acidic residues" evidence="17">
    <location>
        <begin position="1591"/>
        <end position="1617"/>
    </location>
</feature>
<evidence type="ECO:0000256" key="13">
    <source>
        <dbReference type="PIRSR" id="PIRSR606539-1"/>
    </source>
</evidence>
<dbReference type="GO" id="GO:0005886">
    <property type="term" value="C:plasma membrane"/>
    <property type="evidence" value="ECO:0007669"/>
    <property type="project" value="TreeGrafter"/>
</dbReference>
<feature type="compositionally biased region" description="Basic residues" evidence="17">
    <location>
        <begin position="721"/>
        <end position="734"/>
    </location>
</feature>
<dbReference type="GeneID" id="59329650"/>
<feature type="compositionally biased region" description="Basic and acidic residues" evidence="17">
    <location>
        <begin position="1634"/>
        <end position="1643"/>
    </location>
</feature>
<feature type="domain" description="P-type ATPase C-terminal" evidence="19">
    <location>
        <begin position="1295"/>
        <end position="1545"/>
    </location>
</feature>
<feature type="transmembrane region" description="Helical" evidence="16">
    <location>
        <begin position="1472"/>
        <end position="1496"/>
    </location>
</feature>
<evidence type="ECO:0000259" key="18">
    <source>
        <dbReference type="Pfam" id="PF16209"/>
    </source>
</evidence>
<feature type="binding site" evidence="15">
    <location>
        <position position="680"/>
    </location>
    <ligand>
        <name>Mg(2+)</name>
        <dbReference type="ChEBI" id="CHEBI:18420"/>
    </ligand>
</feature>
<feature type="region of interest" description="Disordered" evidence="17">
    <location>
        <begin position="718"/>
        <end position="779"/>
    </location>
</feature>
<keyword evidence="9 16" id="KW-1133">Transmembrane helix</keyword>
<dbReference type="GO" id="GO:0045332">
    <property type="term" value="P:phospholipid translocation"/>
    <property type="evidence" value="ECO:0007669"/>
    <property type="project" value="TreeGrafter"/>
</dbReference>
<evidence type="ECO:0000256" key="6">
    <source>
        <dbReference type="ARBA" id="ARBA00022840"/>
    </source>
</evidence>
<reference evidence="20 21" key="1">
    <citation type="journal article" date="2020" name="Genomics">
        <title>Complete, high-quality genomes from long-read metagenomic sequencing of two wolf lichen thalli reveals enigmatic genome architecture.</title>
        <authorList>
            <person name="McKenzie S.K."/>
            <person name="Walston R.F."/>
            <person name="Allen J.L."/>
        </authorList>
    </citation>
    <scope>NUCLEOTIDE SEQUENCE [LARGE SCALE GENOMIC DNA]</scope>
    <source>
        <strain evidence="20">WasteWater1</strain>
    </source>
</reference>
<feature type="compositionally biased region" description="Polar residues" evidence="17">
    <location>
        <begin position="23"/>
        <end position="39"/>
    </location>
</feature>
<dbReference type="InterPro" id="IPR006539">
    <property type="entry name" value="P-type_ATPase_IV"/>
</dbReference>
<evidence type="ECO:0000256" key="9">
    <source>
        <dbReference type="ARBA" id="ARBA00022989"/>
    </source>
</evidence>
<feature type="binding site" evidence="14">
    <location>
        <position position="884"/>
    </location>
    <ligand>
        <name>ATP</name>
        <dbReference type="ChEBI" id="CHEBI:30616"/>
    </ligand>
</feature>
<dbReference type="InterPro" id="IPR032631">
    <property type="entry name" value="P-type_ATPase_N"/>
</dbReference>
<feature type="binding site" evidence="14">
    <location>
        <position position="1273"/>
    </location>
    <ligand>
        <name>ATP</name>
        <dbReference type="ChEBI" id="CHEBI:30616"/>
    </ligand>
</feature>
<organism evidence="20 21">
    <name type="scientific">Letharia lupina</name>
    <dbReference type="NCBI Taxonomy" id="560253"/>
    <lineage>
        <taxon>Eukaryota</taxon>
        <taxon>Fungi</taxon>
        <taxon>Dikarya</taxon>
        <taxon>Ascomycota</taxon>
        <taxon>Pezizomycotina</taxon>
        <taxon>Lecanoromycetes</taxon>
        <taxon>OSLEUM clade</taxon>
        <taxon>Lecanoromycetidae</taxon>
        <taxon>Lecanorales</taxon>
        <taxon>Lecanorineae</taxon>
        <taxon>Parmeliaceae</taxon>
        <taxon>Letharia</taxon>
    </lineage>
</organism>
<dbReference type="GO" id="GO:0140326">
    <property type="term" value="F:ATPase-coupled intramembrane lipid transporter activity"/>
    <property type="evidence" value="ECO:0007669"/>
    <property type="project" value="UniProtKB-EC"/>
</dbReference>
<feature type="transmembrane region" description="Helical" evidence="16">
    <location>
        <begin position="1516"/>
        <end position="1536"/>
    </location>
</feature>
<dbReference type="InterPro" id="IPR001757">
    <property type="entry name" value="P_typ_ATPase"/>
</dbReference>
<dbReference type="InterPro" id="IPR032630">
    <property type="entry name" value="P_typ_ATPase_c"/>
</dbReference>
<feature type="transmembrane region" description="Helical" evidence="16">
    <location>
        <begin position="1410"/>
        <end position="1431"/>
    </location>
</feature>
<evidence type="ECO:0000256" key="1">
    <source>
        <dbReference type="ARBA" id="ARBA00004141"/>
    </source>
</evidence>
<evidence type="ECO:0000256" key="12">
    <source>
        <dbReference type="ARBA" id="ARBA00049128"/>
    </source>
</evidence>
<gene>
    <name evidence="20" type="ORF">HO133_001234</name>
</gene>
<comment type="subcellular location">
    <subcellularLocation>
        <location evidence="1 16">Membrane</location>
        <topology evidence="1 16">Multi-pass membrane protein</topology>
    </subcellularLocation>
</comment>
<evidence type="ECO:0000313" key="20">
    <source>
        <dbReference type="EMBL" id="KAF6222148.1"/>
    </source>
</evidence>
<dbReference type="InterPro" id="IPR023299">
    <property type="entry name" value="ATPase_P-typ_cyto_dom_N"/>
</dbReference>
<dbReference type="FunFam" id="3.40.50.1000:FF:000172">
    <property type="entry name" value="Phospholipid-transporting ATPase"/>
    <property type="match status" value="1"/>
</dbReference>
<evidence type="ECO:0000256" key="7">
    <source>
        <dbReference type="ARBA" id="ARBA00022842"/>
    </source>
</evidence>
<dbReference type="SUPFAM" id="SSF81653">
    <property type="entry name" value="Calcium ATPase, transduction domain A"/>
    <property type="match status" value="1"/>
</dbReference>
<evidence type="ECO:0000256" key="11">
    <source>
        <dbReference type="ARBA" id="ARBA00034036"/>
    </source>
</evidence>
<name>A0A8H6CEM9_9LECA</name>
<comment type="similarity">
    <text evidence="2 16">Belongs to the cation transport ATPase (P-type) (TC 3.A.3) family. Type IV subfamily.</text>
</comment>
<feature type="region of interest" description="Disordered" evidence="17">
    <location>
        <begin position="1570"/>
        <end position="1678"/>
    </location>
</feature>
<dbReference type="GO" id="GO:0005802">
    <property type="term" value="C:trans-Golgi network"/>
    <property type="evidence" value="ECO:0007669"/>
    <property type="project" value="TreeGrafter"/>
</dbReference>
<dbReference type="PANTHER" id="PTHR24092">
    <property type="entry name" value="PROBABLE PHOSPHOLIPID-TRANSPORTING ATPASE"/>
    <property type="match status" value="1"/>
</dbReference>
<evidence type="ECO:0000256" key="3">
    <source>
        <dbReference type="ARBA" id="ARBA00022692"/>
    </source>
</evidence>
<dbReference type="SUPFAM" id="SSF56784">
    <property type="entry name" value="HAD-like"/>
    <property type="match status" value="1"/>
</dbReference>
<dbReference type="Gene3D" id="2.70.150.10">
    <property type="entry name" value="Calcium-transporting ATPase, cytoplasmic transduction domain A"/>
    <property type="match status" value="1"/>
</dbReference>
<accession>A0A8H6CEM9</accession>
<evidence type="ECO:0000256" key="14">
    <source>
        <dbReference type="PIRSR" id="PIRSR606539-2"/>
    </source>
</evidence>
<feature type="region of interest" description="Disordered" evidence="17">
    <location>
        <begin position="1"/>
        <end position="48"/>
    </location>
</feature>
<feature type="binding site" evidence="14">
    <location>
        <position position="907"/>
    </location>
    <ligand>
        <name>ATP</name>
        <dbReference type="ChEBI" id="CHEBI:30616"/>
    </ligand>
</feature>
<dbReference type="Pfam" id="PF16209">
    <property type="entry name" value="PhoLip_ATPase_N"/>
    <property type="match status" value="1"/>
</dbReference>
<keyword evidence="5 14" id="KW-0547">Nucleotide-binding</keyword>
<evidence type="ECO:0000256" key="2">
    <source>
        <dbReference type="ARBA" id="ARBA00008109"/>
    </source>
</evidence>
<feature type="compositionally biased region" description="Basic and acidic residues" evidence="17">
    <location>
        <begin position="1"/>
        <end position="18"/>
    </location>
</feature>
<feature type="transmembrane region" description="Helical" evidence="16">
    <location>
        <begin position="611"/>
        <end position="635"/>
    </location>
</feature>
<dbReference type="SUPFAM" id="SSF81665">
    <property type="entry name" value="Calcium ATPase, transmembrane domain M"/>
    <property type="match status" value="1"/>
</dbReference>
<feature type="domain" description="P-type ATPase N-terminal" evidence="18">
    <location>
        <begin position="298"/>
        <end position="355"/>
    </location>
</feature>
<dbReference type="EMBL" id="JACCJB010000012">
    <property type="protein sequence ID" value="KAF6222148.1"/>
    <property type="molecule type" value="Genomic_DNA"/>
</dbReference>
<comment type="catalytic activity">
    <reaction evidence="12">
        <text>a 1,2-diacyl-sn-glycero-3-phosphoethanolamine(out) + ATP + H2O = a 1,2-diacyl-sn-glycero-3-phosphoethanolamine(in) + ADP + phosphate + H(+)</text>
        <dbReference type="Rhea" id="RHEA:66132"/>
        <dbReference type="ChEBI" id="CHEBI:15377"/>
        <dbReference type="ChEBI" id="CHEBI:15378"/>
        <dbReference type="ChEBI" id="CHEBI:30616"/>
        <dbReference type="ChEBI" id="CHEBI:43474"/>
        <dbReference type="ChEBI" id="CHEBI:64612"/>
        <dbReference type="ChEBI" id="CHEBI:456216"/>
    </reaction>
    <physiologicalReaction direction="left-to-right" evidence="12">
        <dbReference type="Rhea" id="RHEA:66133"/>
    </physiologicalReaction>
</comment>
<evidence type="ECO:0000256" key="15">
    <source>
        <dbReference type="PIRSR" id="PIRSR606539-3"/>
    </source>
</evidence>
<feature type="transmembrane region" description="Helical" evidence="16">
    <location>
        <begin position="1443"/>
        <end position="1460"/>
    </location>
</feature>
<feature type="binding site" evidence="15">
    <location>
        <position position="682"/>
    </location>
    <ligand>
        <name>Mg(2+)</name>
        <dbReference type="ChEBI" id="CHEBI:18420"/>
    </ligand>
</feature>
<feature type="binding site" evidence="14">
    <location>
        <position position="1074"/>
    </location>
    <ligand>
        <name>ATP</name>
        <dbReference type="ChEBI" id="CHEBI:30616"/>
    </ligand>
</feature>
<feature type="binding site" evidence="14">
    <location>
        <position position="1156"/>
    </location>
    <ligand>
        <name>ATP</name>
        <dbReference type="ChEBI" id="CHEBI:30616"/>
    </ligand>
</feature>
<dbReference type="EC" id="7.6.2.1" evidence="16"/>
<feature type="region of interest" description="Disordered" evidence="17">
    <location>
        <begin position="72"/>
        <end position="205"/>
    </location>
</feature>
<dbReference type="NCBIfam" id="TIGR01652">
    <property type="entry name" value="ATPase-Plipid"/>
    <property type="match status" value="2"/>
</dbReference>
<feature type="compositionally biased region" description="Polar residues" evidence="17">
    <location>
        <begin position="738"/>
        <end position="767"/>
    </location>
</feature>
<feature type="binding site" evidence="14">
    <location>
        <position position="681"/>
    </location>
    <ligand>
        <name>ATP</name>
        <dbReference type="ChEBI" id="CHEBI:30616"/>
    </ligand>
</feature>
<dbReference type="SUPFAM" id="SSF81660">
    <property type="entry name" value="Metal cation-transporting ATPase, ATP-binding domain N"/>
    <property type="match status" value="1"/>
</dbReference>
<feature type="binding site" evidence="14">
    <location>
        <position position="836"/>
    </location>
    <ligand>
        <name>ATP</name>
        <dbReference type="ChEBI" id="CHEBI:30616"/>
    </ligand>
</feature>
<feature type="binding site" evidence="15">
    <location>
        <position position="1269"/>
    </location>
    <ligand>
        <name>Mg(2+)</name>
        <dbReference type="ChEBI" id="CHEBI:18420"/>
    </ligand>
</feature>
<dbReference type="RefSeq" id="XP_037151583.1">
    <property type="nucleotide sequence ID" value="XM_037292164.1"/>
</dbReference>
<dbReference type="GO" id="GO:0032456">
    <property type="term" value="P:endocytic recycling"/>
    <property type="evidence" value="ECO:0007669"/>
    <property type="project" value="TreeGrafter"/>
</dbReference>
<feature type="binding site" evidence="14">
    <location>
        <position position="1272"/>
    </location>
    <ligand>
        <name>ATP</name>
        <dbReference type="ChEBI" id="CHEBI:30616"/>
    </ligand>
</feature>
<dbReference type="NCBIfam" id="TIGR01494">
    <property type="entry name" value="ATPase_P-type"/>
    <property type="match status" value="2"/>
</dbReference>
<feature type="transmembrane region" description="Helical" evidence="16">
    <location>
        <begin position="568"/>
        <end position="591"/>
    </location>
</feature>
<dbReference type="Gene3D" id="3.40.50.1000">
    <property type="entry name" value="HAD superfamily/HAD-like"/>
    <property type="match status" value="1"/>
</dbReference>
<feature type="compositionally biased region" description="Low complexity" evidence="17">
    <location>
        <begin position="142"/>
        <end position="153"/>
    </location>
</feature>
<evidence type="ECO:0000313" key="21">
    <source>
        <dbReference type="Proteomes" id="UP000593566"/>
    </source>
</evidence>
<dbReference type="InterPro" id="IPR008250">
    <property type="entry name" value="ATPase_P-typ_transduc_dom_A_sf"/>
</dbReference>
<dbReference type="Pfam" id="PF00702">
    <property type="entry name" value="Hydrolase"/>
    <property type="match status" value="1"/>
</dbReference>
<keyword evidence="4 15" id="KW-0479">Metal-binding</keyword>
<dbReference type="InterPro" id="IPR018303">
    <property type="entry name" value="ATPase_P-typ_P_site"/>
</dbReference>
<feature type="binding site" evidence="15">
    <location>
        <position position="1273"/>
    </location>
    <ligand>
        <name>Mg(2+)</name>
        <dbReference type="ChEBI" id="CHEBI:18420"/>
    </ligand>
</feature>
<evidence type="ECO:0000256" key="10">
    <source>
        <dbReference type="ARBA" id="ARBA00023136"/>
    </source>
</evidence>
<comment type="caution">
    <text evidence="20">The sequence shown here is derived from an EMBL/GenBank/DDBJ whole genome shotgun (WGS) entry which is preliminary data.</text>
</comment>
<keyword evidence="3 16" id="KW-0812">Transmembrane</keyword>
<evidence type="ECO:0000259" key="19">
    <source>
        <dbReference type="Pfam" id="PF16212"/>
    </source>
</evidence>
<feature type="binding site" evidence="14">
    <location>
        <position position="1154"/>
    </location>
    <ligand>
        <name>ATP</name>
        <dbReference type="ChEBI" id="CHEBI:30616"/>
    </ligand>
</feature>
<feature type="binding site" evidence="14">
    <location>
        <position position="1155"/>
    </location>
    <ligand>
        <name>ATP</name>
        <dbReference type="ChEBI" id="CHEBI:30616"/>
    </ligand>
</feature>
<dbReference type="Pfam" id="PF13246">
    <property type="entry name" value="Cation_ATPase"/>
    <property type="match status" value="1"/>
</dbReference>
<protein>
    <recommendedName>
        <fullName evidence="16">Phospholipid-transporting ATPase</fullName>
        <ecNumber evidence="16">7.6.2.1</ecNumber>
    </recommendedName>
</protein>
<dbReference type="GO" id="GO:0006892">
    <property type="term" value="P:post-Golgi vesicle-mediated transport"/>
    <property type="evidence" value="ECO:0007669"/>
    <property type="project" value="TreeGrafter"/>
</dbReference>
<evidence type="ECO:0000256" key="17">
    <source>
        <dbReference type="SAM" id="MobiDB-lite"/>
    </source>
</evidence>
<keyword evidence="7 15" id="KW-0460">Magnesium</keyword>
<feature type="compositionally biased region" description="Polar residues" evidence="17">
    <location>
        <begin position="190"/>
        <end position="199"/>
    </location>
</feature>
<dbReference type="PANTHER" id="PTHR24092:SF174">
    <property type="entry name" value="PHOSPHOLIPID-TRANSPORTING ATPASE DNF3-RELATED"/>
    <property type="match status" value="1"/>
</dbReference>
<feature type="region of interest" description="Disordered" evidence="17">
    <location>
        <begin position="947"/>
        <end position="972"/>
    </location>
</feature>
<feature type="compositionally biased region" description="Polar residues" evidence="17">
    <location>
        <begin position="103"/>
        <end position="119"/>
    </location>
</feature>
<dbReference type="InterPro" id="IPR023214">
    <property type="entry name" value="HAD_sf"/>
</dbReference>
<dbReference type="GO" id="GO:0016887">
    <property type="term" value="F:ATP hydrolysis activity"/>
    <property type="evidence" value="ECO:0007669"/>
    <property type="project" value="InterPro"/>
</dbReference>
<feature type="binding site" evidence="14">
    <location>
        <position position="1248"/>
    </location>
    <ligand>
        <name>ATP</name>
        <dbReference type="ChEBI" id="CHEBI:30616"/>
    </ligand>
</feature>